<feature type="chain" id="PRO_5014811593" evidence="1">
    <location>
        <begin position="27"/>
        <end position="75"/>
    </location>
</feature>
<evidence type="ECO:0000256" key="1">
    <source>
        <dbReference type="SAM" id="SignalP"/>
    </source>
</evidence>
<feature type="signal peptide" evidence="1">
    <location>
        <begin position="1"/>
        <end position="26"/>
    </location>
</feature>
<dbReference type="EMBL" id="GGFL01006996">
    <property type="protein sequence ID" value="MBW71174.1"/>
    <property type="molecule type" value="Transcribed_RNA"/>
</dbReference>
<protein>
    <submittedName>
        <fullName evidence="2">Putative secreted protein</fullName>
    </submittedName>
</protein>
<reference evidence="2" key="1">
    <citation type="submission" date="2018-01" db="EMBL/GenBank/DDBJ databases">
        <title>An insight into the sialome of Amazonian anophelines.</title>
        <authorList>
            <person name="Ribeiro J.M."/>
            <person name="Scarpassa V."/>
            <person name="Calvo E."/>
        </authorList>
    </citation>
    <scope>NUCLEOTIDE SEQUENCE</scope>
</reference>
<proteinExistence type="predicted"/>
<organism evidence="2">
    <name type="scientific">Anopheles darlingi</name>
    <name type="common">Mosquito</name>
    <dbReference type="NCBI Taxonomy" id="43151"/>
    <lineage>
        <taxon>Eukaryota</taxon>
        <taxon>Metazoa</taxon>
        <taxon>Ecdysozoa</taxon>
        <taxon>Arthropoda</taxon>
        <taxon>Hexapoda</taxon>
        <taxon>Insecta</taxon>
        <taxon>Pterygota</taxon>
        <taxon>Neoptera</taxon>
        <taxon>Endopterygota</taxon>
        <taxon>Diptera</taxon>
        <taxon>Nematocera</taxon>
        <taxon>Culicoidea</taxon>
        <taxon>Culicidae</taxon>
        <taxon>Anophelinae</taxon>
        <taxon>Anopheles</taxon>
    </lineage>
</organism>
<keyword evidence="1" id="KW-0732">Signal</keyword>
<accession>A0A2M4D0R3</accession>
<sequence length="75" mass="8735">MMMMMMMMLMRVTMLALLAMCRVASLDDGNDGDSRRAEYLETVILDRFPHSHSTVRRCFGDIDCTPLRWQTRVGF</sequence>
<dbReference type="AlphaFoldDB" id="A0A2M4D0R3"/>
<name>A0A2M4D0R3_ANODA</name>
<evidence type="ECO:0000313" key="2">
    <source>
        <dbReference type="EMBL" id="MBW71174.1"/>
    </source>
</evidence>